<proteinExistence type="predicted"/>
<dbReference type="PROSITE" id="PS51257">
    <property type="entry name" value="PROKAR_LIPOPROTEIN"/>
    <property type="match status" value="1"/>
</dbReference>
<reference evidence="2" key="1">
    <citation type="journal article" date="2023" name="Mol. Phylogenet. Evol.">
        <title>Genome-scale phylogeny and comparative genomics of the fungal order Sordariales.</title>
        <authorList>
            <person name="Hensen N."/>
            <person name="Bonometti L."/>
            <person name="Westerberg I."/>
            <person name="Brannstrom I.O."/>
            <person name="Guillou S."/>
            <person name="Cros-Aarteil S."/>
            <person name="Calhoun S."/>
            <person name="Haridas S."/>
            <person name="Kuo A."/>
            <person name="Mondo S."/>
            <person name="Pangilinan J."/>
            <person name="Riley R."/>
            <person name="LaButti K."/>
            <person name="Andreopoulos B."/>
            <person name="Lipzen A."/>
            <person name="Chen C."/>
            <person name="Yan M."/>
            <person name="Daum C."/>
            <person name="Ng V."/>
            <person name="Clum A."/>
            <person name="Steindorff A."/>
            <person name="Ohm R.A."/>
            <person name="Martin F."/>
            <person name="Silar P."/>
            <person name="Natvig D.O."/>
            <person name="Lalanne C."/>
            <person name="Gautier V."/>
            <person name="Ament-Velasquez S.L."/>
            <person name="Kruys A."/>
            <person name="Hutchinson M.I."/>
            <person name="Powell A.J."/>
            <person name="Barry K."/>
            <person name="Miller A.N."/>
            <person name="Grigoriev I.V."/>
            <person name="Debuchy R."/>
            <person name="Gladieux P."/>
            <person name="Hiltunen Thoren M."/>
            <person name="Johannesson H."/>
        </authorList>
    </citation>
    <scope>NUCLEOTIDE SEQUENCE</scope>
    <source>
        <strain evidence="2">CBS 626.80</strain>
    </source>
</reference>
<reference evidence="2" key="2">
    <citation type="submission" date="2023-06" db="EMBL/GenBank/DDBJ databases">
        <authorList>
            <consortium name="Lawrence Berkeley National Laboratory"/>
            <person name="Mondo S.J."/>
            <person name="Hensen N."/>
            <person name="Bonometti L."/>
            <person name="Westerberg I."/>
            <person name="Brannstrom I.O."/>
            <person name="Guillou S."/>
            <person name="Cros-Aarteil S."/>
            <person name="Calhoun S."/>
            <person name="Haridas S."/>
            <person name="Kuo A."/>
            <person name="Pangilinan J."/>
            <person name="Riley R."/>
            <person name="Labutti K."/>
            <person name="Andreopoulos B."/>
            <person name="Lipzen A."/>
            <person name="Chen C."/>
            <person name="Yanf M."/>
            <person name="Daum C."/>
            <person name="Ng V."/>
            <person name="Clum A."/>
            <person name="Steindorff A."/>
            <person name="Ohm R."/>
            <person name="Martin F."/>
            <person name="Silar P."/>
            <person name="Natvig D."/>
            <person name="Lalanne C."/>
            <person name="Gautier V."/>
            <person name="Ament-Velasquez S.L."/>
            <person name="Kruys A."/>
            <person name="Hutchinson M.I."/>
            <person name="Powell A.J."/>
            <person name="Barry K."/>
            <person name="Miller A.N."/>
            <person name="Grigoriev I.V."/>
            <person name="Debuchy R."/>
            <person name="Gladieux P."/>
            <person name="Thoren M.H."/>
            <person name="Johannesson H."/>
        </authorList>
    </citation>
    <scope>NUCLEOTIDE SEQUENCE</scope>
    <source>
        <strain evidence="2">CBS 626.80</strain>
    </source>
</reference>
<sequence>MLESTRVQWRARLTNAASPPASMGSSCSHRRELQSCRAADATLEAQKASNSDQSMPSRISLPRR</sequence>
<keyword evidence="3" id="KW-1185">Reference proteome</keyword>
<feature type="compositionally biased region" description="Polar residues" evidence="1">
    <location>
        <begin position="47"/>
        <end position="57"/>
    </location>
</feature>
<accession>A0AAN6NTQ0</accession>
<dbReference type="Proteomes" id="UP001303222">
    <property type="component" value="Unassembled WGS sequence"/>
</dbReference>
<dbReference type="AlphaFoldDB" id="A0AAN6NTQ0"/>
<evidence type="ECO:0000313" key="3">
    <source>
        <dbReference type="Proteomes" id="UP001303222"/>
    </source>
</evidence>
<protein>
    <submittedName>
        <fullName evidence="2">Uncharacterized protein</fullName>
    </submittedName>
</protein>
<name>A0AAN6NTQ0_9PEZI</name>
<dbReference type="EMBL" id="MU859163">
    <property type="protein sequence ID" value="KAK3950893.1"/>
    <property type="molecule type" value="Genomic_DNA"/>
</dbReference>
<evidence type="ECO:0000313" key="2">
    <source>
        <dbReference type="EMBL" id="KAK3950893.1"/>
    </source>
</evidence>
<evidence type="ECO:0000256" key="1">
    <source>
        <dbReference type="SAM" id="MobiDB-lite"/>
    </source>
</evidence>
<feature type="region of interest" description="Disordered" evidence="1">
    <location>
        <begin position="1"/>
        <end position="64"/>
    </location>
</feature>
<gene>
    <name evidence="2" type="ORF">QBC32DRAFT_216326</name>
</gene>
<comment type="caution">
    <text evidence="2">The sequence shown here is derived from an EMBL/GenBank/DDBJ whole genome shotgun (WGS) entry which is preliminary data.</text>
</comment>
<organism evidence="2 3">
    <name type="scientific">Pseudoneurospora amorphoporcata</name>
    <dbReference type="NCBI Taxonomy" id="241081"/>
    <lineage>
        <taxon>Eukaryota</taxon>
        <taxon>Fungi</taxon>
        <taxon>Dikarya</taxon>
        <taxon>Ascomycota</taxon>
        <taxon>Pezizomycotina</taxon>
        <taxon>Sordariomycetes</taxon>
        <taxon>Sordariomycetidae</taxon>
        <taxon>Sordariales</taxon>
        <taxon>Sordariaceae</taxon>
        <taxon>Pseudoneurospora</taxon>
    </lineage>
</organism>